<dbReference type="EMBL" id="CP001804">
    <property type="protein sequence ID" value="ACY16609.1"/>
    <property type="molecule type" value="Genomic_DNA"/>
</dbReference>
<dbReference type="InterPro" id="IPR000640">
    <property type="entry name" value="EFG_V-like"/>
</dbReference>
<keyword evidence="4" id="KW-0648">Protein biosynthesis</keyword>
<dbReference type="NCBIfam" id="NF009381">
    <property type="entry name" value="PRK12740.1-5"/>
    <property type="match status" value="1"/>
</dbReference>
<dbReference type="SUPFAM" id="SSF50447">
    <property type="entry name" value="Translation proteins"/>
    <property type="match status" value="1"/>
</dbReference>
<dbReference type="PANTHER" id="PTHR43261">
    <property type="entry name" value="TRANSLATION ELONGATION FACTOR G-RELATED"/>
    <property type="match status" value="1"/>
</dbReference>
<dbReference type="Pfam" id="PF00009">
    <property type="entry name" value="GTP_EFTU"/>
    <property type="match status" value="1"/>
</dbReference>
<reference evidence="8 9" key="1">
    <citation type="journal article" date="2010" name="Stand. Genomic Sci.">
        <title>Complete genome sequence of Haliangium ochraceum type strain (SMP-2).</title>
        <authorList>
            <consortium name="US DOE Joint Genome Institute (JGI-PGF)"/>
            <person name="Ivanova N."/>
            <person name="Daum C."/>
            <person name="Lang E."/>
            <person name="Abt B."/>
            <person name="Kopitz M."/>
            <person name="Saunders E."/>
            <person name="Lapidus A."/>
            <person name="Lucas S."/>
            <person name="Glavina Del Rio T."/>
            <person name="Nolan M."/>
            <person name="Tice H."/>
            <person name="Copeland A."/>
            <person name="Cheng J.F."/>
            <person name="Chen F."/>
            <person name="Bruce D."/>
            <person name="Goodwin L."/>
            <person name="Pitluck S."/>
            <person name="Mavromatis K."/>
            <person name="Pati A."/>
            <person name="Mikhailova N."/>
            <person name="Chen A."/>
            <person name="Palaniappan K."/>
            <person name="Land M."/>
            <person name="Hauser L."/>
            <person name="Chang Y.J."/>
            <person name="Jeffries C.D."/>
            <person name="Detter J.C."/>
            <person name="Brettin T."/>
            <person name="Rohde M."/>
            <person name="Goker M."/>
            <person name="Bristow J."/>
            <person name="Markowitz V."/>
            <person name="Eisen J.A."/>
            <person name="Hugenholtz P."/>
            <person name="Kyrpides N.C."/>
            <person name="Klenk H.P."/>
        </authorList>
    </citation>
    <scope>NUCLEOTIDE SEQUENCE [LARGE SCALE GENOMIC DNA]</scope>
    <source>
        <strain evidence="9">DSM 14365 / CIP 107738 / JCM 11303 / AJ 13395 / SMP-2</strain>
    </source>
</reference>
<dbReference type="InterPro" id="IPR005225">
    <property type="entry name" value="Small_GTP-bd"/>
</dbReference>
<dbReference type="GO" id="GO:0032790">
    <property type="term" value="P:ribosome disassembly"/>
    <property type="evidence" value="ECO:0007669"/>
    <property type="project" value="TreeGrafter"/>
</dbReference>
<evidence type="ECO:0000256" key="5">
    <source>
        <dbReference type="ARBA" id="ARBA00023134"/>
    </source>
</evidence>
<feature type="domain" description="Tr-type G" evidence="7">
    <location>
        <begin position="7"/>
        <end position="278"/>
    </location>
</feature>
<dbReference type="GO" id="GO:0003924">
    <property type="term" value="F:GTPase activity"/>
    <property type="evidence" value="ECO:0007669"/>
    <property type="project" value="InterPro"/>
</dbReference>
<evidence type="ECO:0000313" key="8">
    <source>
        <dbReference type="EMBL" id="ACY16609.1"/>
    </source>
</evidence>
<dbReference type="SUPFAM" id="SSF54980">
    <property type="entry name" value="EF-G C-terminal domain-like"/>
    <property type="match status" value="2"/>
</dbReference>
<dbReference type="SMART" id="SM00838">
    <property type="entry name" value="EFG_C"/>
    <property type="match status" value="1"/>
</dbReference>
<dbReference type="InterPro" id="IPR014721">
    <property type="entry name" value="Ribsml_uS5_D2-typ_fold_subgr"/>
</dbReference>
<dbReference type="GO" id="GO:0005525">
    <property type="term" value="F:GTP binding"/>
    <property type="evidence" value="ECO:0007669"/>
    <property type="project" value="UniProtKB-KW"/>
</dbReference>
<sequence>MKNYKPADVRVVGMFGHRGSGKTSLVEGLLFNAKVTSRLGSVESGSLTLEVDKEALERQTTMAVNVGFAEWEGCRIGLLDTPGDGNFWGATNRALQVVDGAIVTLSAPDGIEPITNRAVAALRERRVPFAVLVTKLDKEGADFDEVVEEIRGDMAKNAAVLSLPLGEGANFRGVISLLDEKAYLQDGETTKLGDVPADMADAVTSAREMLIDAVAAADDELAEKYLEEGTLTAEELSAGLKQAVQAGSLVPILAGAPASNVGSRVVLEVIKAVFPSPLERPALTGYTDSGQQEMVERAADPEGPAVVQIFRTYNDPFAGTLSFARVWSGTLSPGEDLLNTRTGVSDRSSHIYLPQGSTKAGTEVKHAGPGDLVVLTKLKNSHTGDTLAPKGNPTFLPGFREPPALLSFGLSPEEQKDEEKASAFIHKLCEEDPSLRFERDPETKEMLLGGLGQAHIDYVVARLKSAGIEVTLREPKVPYRETLRSAIKNIEGKHKKQSGGHGQYGVCMIHVEPLPRGSGVEFVDEIVGGAIPRQFIPSVEKGIRDALRRGPISGNEVVDLKVTLFDGKYHRVDSSDMAFQAAGRKAVRAAFAESKAKPVLLEPYMEIEVSCPGENMGDVMGDLNSRRARVGNMTTEGKRGRITAAVPMKEILRYTNVLRSITSGRGSFNMKFDRYEEAPPNVQEEVAASYKAAEDED</sequence>
<dbReference type="SUPFAM" id="SSF54211">
    <property type="entry name" value="Ribosomal protein S5 domain 2-like"/>
    <property type="match status" value="1"/>
</dbReference>
<dbReference type="SUPFAM" id="SSF52540">
    <property type="entry name" value="P-loop containing nucleoside triphosphate hydrolases"/>
    <property type="match status" value="1"/>
</dbReference>
<dbReference type="InterPro" id="IPR000795">
    <property type="entry name" value="T_Tr_GTP-bd_dom"/>
</dbReference>
<dbReference type="KEGG" id="hoh:Hoch_4111"/>
<dbReference type="GO" id="GO:0003746">
    <property type="term" value="F:translation elongation factor activity"/>
    <property type="evidence" value="ECO:0007669"/>
    <property type="project" value="UniProtKB-KW"/>
</dbReference>
<dbReference type="InterPro" id="IPR035647">
    <property type="entry name" value="EFG_III/V"/>
</dbReference>
<dbReference type="AlphaFoldDB" id="D0LJN5"/>
<evidence type="ECO:0000313" key="9">
    <source>
        <dbReference type="Proteomes" id="UP000001880"/>
    </source>
</evidence>
<keyword evidence="3" id="KW-0251">Elongation factor</keyword>
<organism evidence="8 9">
    <name type="scientific">Haliangium ochraceum (strain DSM 14365 / JCM 11303 / SMP-2)</name>
    <dbReference type="NCBI Taxonomy" id="502025"/>
    <lineage>
        <taxon>Bacteria</taxon>
        <taxon>Pseudomonadati</taxon>
        <taxon>Myxococcota</taxon>
        <taxon>Polyangia</taxon>
        <taxon>Haliangiales</taxon>
        <taxon>Kofleriaceae</taxon>
        <taxon>Haliangium</taxon>
    </lineage>
</organism>
<dbReference type="InterPro" id="IPR053905">
    <property type="entry name" value="EF-G-like_DII"/>
</dbReference>
<dbReference type="Pfam" id="PF00679">
    <property type="entry name" value="EFG_C"/>
    <property type="match status" value="1"/>
</dbReference>
<dbReference type="Gene3D" id="3.30.230.10">
    <property type="match status" value="1"/>
</dbReference>
<dbReference type="SMART" id="SM00889">
    <property type="entry name" value="EFG_IV"/>
    <property type="match status" value="1"/>
</dbReference>
<name>D0LJN5_HALO1</name>
<dbReference type="Gene3D" id="3.30.70.240">
    <property type="match status" value="1"/>
</dbReference>
<dbReference type="CDD" id="cd01434">
    <property type="entry name" value="EFG_mtEFG1_IV"/>
    <property type="match status" value="1"/>
</dbReference>
<evidence type="ECO:0000256" key="3">
    <source>
        <dbReference type="ARBA" id="ARBA00022768"/>
    </source>
</evidence>
<dbReference type="InterPro" id="IPR009000">
    <property type="entry name" value="Transl_B-barrel_sf"/>
</dbReference>
<dbReference type="RefSeq" id="WP_012829207.1">
    <property type="nucleotide sequence ID" value="NC_013440.1"/>
</dbReference>
<dbReference type="HOGENOM" id="CLU_002794_4_1_7"/>
<comment type="function">
    <text evidence="6">Catalyzes the GTP-dependent ribosomal translocation step during translation elongation. During this step, the ribosome changes from the pre-translocational (PRE) to the post-translocational (POST) state as the newly formed A-site-bound peptidyl-tRNA and P-site-bound deacylated tRNA move to the P and E sites, respectively. Catalyzes the coordinated movement of the two tRNA molecules, the mRNA and conformational changes in the ribosome.</text>
</comment>
<dbReference type="Gene3D" id="3.30.70.870">
    <property type="entry name" value="Elongation Factor G (Translational Gtpase), domain 3"/>
    <property type="match status" value="1"/>
</dbReference>
<dbReference type="FunFam" id="3.30.230.10:FF:000003">
    <property type="entry name" value="Elongation factor G"/>
    <property type="match status" value="1"/>
</dbReference>
<dbReference type="InterPro" id="IPR047872">
    <property type="entry name" value="EFG_IV"/>
</dbReference>
<dbReference type="InterPro" id="IPR020568">
    <property type="entry name" value="Ribosomal_Su5_D2-typ_SF"/>
</dbReference>
<evidence type="ECO:0000256" key="1">
    <source>
        <dbReference type="ARBA" id="ARBA00017872"/>
    </source>
</evidence>
<dbReference type="STRING" id="502025.Hoch_4111"/>
<protein>
    <recommendedName>
        <fullName evidence="1">Elongation factor G</fullName>
    </recommendedName>
</protein>
<gene>
    <name evidence="8" type="ordered locus">Hoch_4111</name>
</gene>
<keyword evidence="2" id="KW-0547">Nucleotide-binding</keyword>
<dbReference type="PROSITE" id="PS51722">
    <property type="entry name" value="G_TR_2"/>
    <property type="match status" value="1"/>
</dbReference>
<keyword evidence="9" id="KW-1185">Reference proteome</keyword>
<dbReference type="Gene3D" id="3.40.50.300">
    <property type="entry name" value="P-loop containing nucleotide triphosphate hydrolases"/>
    <property type="match status" value="1"/>
</dbReference>
<evidence type="ECO:0000259" key="7">
    <source>
        <dbReference type="PROSITE" id="PS51722"/>
    </source>
</evidence>
<dbReference type="InterPro" id="IPR027417">
    <property type="entry name" value="P-loop_NTPase"/>
</dbReference>
<evidence type="ECO:0000256" key="2">
    <source>
        <dbReference type="ARBA" id="ARBA00022741"/>
    </source>
</evidence>
<dbReference type="FunFam" id="3.30.70.240:FF:000001">
    <property type="entry name" value="Elongation factor G"/>
    <property type="match status" value="1"/>
</dbReference>
<dbReference type="Pfam" id="PF22042">
    <property type="entry name" value="EF-G_D2"/>
    <property type="match status" value="1"/>
</dbReference>
<dbReference type="OrthoDB" id="9760518at2"/>
<dbReference type="Pfam" id="PF14492">
    <property type="entry name" value="EFG_III"/>
    <property type="match status" value="1"/>
</dbReference>
<dbReference type="InterPro" id="IPR035649">
    <property type="entry name" value="EFG_V"/>
</dbReference>
<dbReference type="InterPro" id="IPR005517">
    <property type="entry name" value="Transl_elong_EFG/EF2_IV"/>
</dbReference>
<dbReference type="Proteomes" id="UP000001880">
    <property type="component" value="Chromosome"/>
</dbReference>
<keyword evidence="5" id="KW-0342">GTP-binding</keyword>
<dbReference type="NCBIfam" id="TIGR00231">
    <property type="entry name" value="small_GTP"/>
    <property type="match status" value="1"/>
</dbReference>
<accession>D0LJN5</accession>
<proteinExistence type="predicted"/>
<dbReference type="CDD" id="cd03713">
    <property type="entry name" value="EFG_mtEFG_C"/>
    <property type="match status" value="1"/>
</dbReference>
<dbReference type="PANTHER" id="PTHR43261:SF6">
    <property type="entry name" value="ELONGATION FACTOR G-LIKE PROTEIN"/>
    <property type="match status" value="1"/>
</dbReference>
<dbReference type="Gene3D" id="2.40.30.10">
    <property type="entry name" value="Translation factors"/>
    <property type="match status" value="1"/>
</dbReference>
<dbReference type="eggNOG" id="COG0480">
    <property type="taxonomic scope" value="Bacteria"/>
</dbReference>
<evidence type="ECO:0000256" key="4">
    <source>
        <dbReference type="ARBA" id="ARBA00022917"/>
    </source>
</evidence>
<dbReference type="InterPro" id="IPR041095">
    <property type="entry name" value="EFG_II"/>
</dbReference>
<dbReference type="Pfam" id="PF03764">
    <property type="entry name" value="EFG_IV"/>
    <property type="match status" value="1"/>
</dbReference>
<evidence type="ECO:0000256" key="6">
    <source>
        <dbReference type="ARBA" id="ARBA00024731"/>
    </source>
</evidence>